<dbReference type="GO" id="GO:0016121">
    <property type="term" value="P:carotene catabolic process"/>
    <property type="evidence" value="ECO:0007669"/>
    <property type="project" value="TreeGrafter"/>
</dbReference>
<comment type="similarity">
    <text evidence="1 6">Belongs to the carotenoid oxygenase family.</text>
</comment>
<organism evidence="7 8">
    <name type="scientific">Glacieibacterium frigidum</name>
    <dbReference type="NCBI Taxonomy" id="2593303"/>
    <lineage>
        <taxon>Bacteria</taxon>
        <taxon>Pseudomonadati</taxon>
        <taxon>Pseudomonadota</taxon>
        <taxon>Alphaproteobacteria</taxon>
        <taxon>Sphingomonadales</taxon>
        <taxon>Sphingosinicellaceae</taxon>
        <taxon>Glacieibacterium</taxon>
    </lineage>
</organism>
<evidence type="ECO:0000313" key="7">
    <source>
        <dbReference type="EMBL" id="TRW14033.1"/>
    </source>
</evidence>
<feature type="binding site" evidence="5">
    <location>
        <position position="192"/>
    </location>
    <ligand>
        <name>Fe cation</name>
        <dbReference type="ChEBI" id="CHEBI:24875"/>
        <note>catalytic</note>
    </ligand>
</feature>
<dbReference type="PANTHER" id="PTHR10543">
    <property type="entry name" value="BETA-CAROTENE DIOXYGENASE"/>
    <property type="match status" value="1"/>
</dbReference>
<feature type="binding site" evidence="5">
    <location>
        <position position="237"/>
    </location>
    <ligand>
        <name>Fe cation</name>
        <dbReference type="ChEBI" id="CHEBI:24875"/>
        <note>catalytic</note>
    </ligand>
</feature>
<evidence type="ECO:0000256" key="1">
    <source>
        <dbReference type="ARBA" id="ARBA00006787"/>
    </source>
</evidence>
<keyword evidence="6" id="KW-0223">Dioxygenase</keyword>
<keyword evidence="3 6" id="KW-0560">Oxidoreductase</keyword>
<evidence type="ECO:0000256" key="3">
    <source>
        <dbReference type="ARBA" id="ARBA00023002"/>
    </source>
</evidence>
<keyword evidence="4 5" id="KW-0408">Iron</keyword>
<evidence type="ECO:0000313" key="8">
    <source>
        <dbReference type="Proteomes" id="UP000317894"/>
    </source>
</evidence>
<dbReference type="GO" id="GO:0046872">
    <property type="term" value="F:metal ion binding"/>
    <property type="evidence" value="ECO:0007669"/>
    <property type="project" value="UniProtKB-KW"/>
</dbReference>
<evidence type="ECO:0000256" key="4">
    <source>
        <dbReference type="ARBA" id="ARBA00023004"/>
    </source>
</evidence>
<dbReference type="EMBL" id="VJWA01000002">
    <property type="protein sequence ID" value="TRW14033.1"/>
    <property type="molecule type" value="Genomic_DNA"/>
</dbReference>
<keyword evidence="2 5" id="KW-0479">Metal-binding</keyword>
<keyword evidence="8" id="KW-1185">Reference proteome</keyword>
<evidence type="ECO:0000256" key="2">
    <source>
        <dbReference type="ARBA" id="ARBA00022723"/>
    </source>
</evidence>
<dbReference type="PANTHER" id="PTHR10543:SF89">
    <property type="entry name" value="CAROTENOID 9,10(9',10')-CLEAVAGE DIOXYGENASE 1"/>
    <property type="match status" value="1"/>
</dbReference>
<name>A0A552U738_9SPHN</name>
<comment type="caution">
    <text evidence="7">The sequence shown here is derived from an EMBL/GenBank/DDBJ whole genome shotgun (WGS) entry which is preliminary data.</text>
</comment>
<gene>
    <name evidence="7" type="ORF">FMM06_09845</name>
</gene>
<dbReference type="AlphaFoldDB" id="A0A552U738"/>
<dbReference type="GO" id="GO:0010436">
    <property type="term" value="F:carotenoid dioxygenase activity"/>
    <property type="evidence" value="ECO:0007669"/>
    <property type="project" value="TreeGrafter"/>
</dbReference>
<sequence>MLNRRTFLSHAGLATAALAIPEALRAGSGPADWRLALADVPGDIATRRLRRVHGRAPAALKGTLYRNGPARFRRGGSASGHWFDGDGMIRAWEIDDGDARLAARFVDTPKRRLEEARGAMVVPGFGTPAGPDVPVSSSDDTNAANTSVMMAGGKLLALWEAGSATEVDPRTLATLGQKSFSPELKHMPFLAHPRIEPDGRIWNLGLSGRSALVWRLSASGALEASQIVPLPRASYMHDFTATARHLVIVLQPWLQDRMGLPYVDSLTWRPERGTQVMVIDKADLTRSRIFELPAFAFFHLGDAWEEADGTIRFDGCLEADPSFGSTAARAMVAGVHIDTPHPALTMIALHPGGRATLTSSGIMAEFPRCDPRQAGLPRTRTVHVGGYIKGAPFAHAVGVWDWAKERDDAYDFGARQLVEEFVPHDRWLVGTTINLDARATELHVLDAANVARGPLVTWRANVALPYGFHGNFVSA</sequence>
<comment type="cofactor">
    <cofactor evidence="5 6">
        <name>Fe(2+)</name>
        <dbReference type="ChEBI" id="CHEBI:29033"/>
    </cofactor>
    <text evidence="5 6">Binds 1 Fe(2+) ion per subunit.</text>
</comment>
<proteinExistence type="inferred from homology"/>
<reference evidence="7 8" key="1">
    <citation type="submission" date="2019-07" db="EMBL/GenBank/DDBJ databases">
        <title>Novel species isolated from glacier.</title>
        <authorList>
            <person name="Liu Q."/>
            <person name="Xin Y.-H."/>
        </authorList>
    </citation>
    <scope>NUCLEOTIDE SEQUENCE [LARGE SCALE GENOMIC DNA]</scope>
    <source>
        <strain evidence="7 8">LB1R16</strain>
    </source>
</reference>
<dbReference type="RefSeq" id="WP_144237239.1">
    <property type="nucleotide sequence ID" value="NZ_VJWA01000002.1"/>
</dbReference>
<accession>A0A552U738</accession>
<protein>
    <recommendedName>
        <fullName evidence="6">Dioxygenase</fullName>
        <ecNumber evidence="6">1.13.11.-</ecNumber>
    </recommendedName>
</protein>
<dbReference type="PROSITE" id="PS51318">
    <property type="entry name" value="TAT"/>
    <property type="match status" value="1"/>
</dbReference>
<dbReference type="Pfam" id="PF03055">
    <property type="entry name" value="RPE65"/>
    <property type="match status" value="1"/>
</dbReference>
<evidence type="ECO:0000256" key="6">
    <source>
        <dbReference type="RuleBase" id="RU364048"/>
    </source>
</evidence>
<feature type="binding site" evidence="5">
    <location>
        <position position="469"/>
    </location>
    <ligand>
        <name>Fe cation</name>
        <dbReference type="ChEBI" id="CHEBI:24875"/>
        <note>catalytic</note>
    </ligand>
</feature>
<feature type="binding site" evidence="5">
    <location>
        <position position="299"/>
    </location>
    <ligand>
        <name>Fe cation</name>
        <dbReference type="ChEBI" id="CHEBI:24875"/>
        <note>catalytic</note>
    </ligand>
</feature>
<dbReference type="Proteomes" id="UP000317894">
    <property type="component" value="Unassembled WGS sequence"/>
</dbReference>
<dbReference type="InterPro" id="IPR004294">
    <property type="entry name" value="Carotenoid_Oase"/>
</dbReference>
<dbReference type="OrthoDB" id="6636843at2"/>
<evidence type="ECO:0000256" key="5">
    <source>
        <dbReference type="PIRSR" id="PIRSR604294-1"/>
    </source>
</evidence>
<dbReference type="InterPro" id="IPR006311">
    <property type="entry name" value="TAT_signal"/>
</dbReference>
<dbReference type="EC" id="1.13.11.-" evidence="6"/>